<keyword evidence="2" id="KW-1185">Reference proteome</keyword>
<organism evidence="1 2">
    <name type="scientific">Desulfofundulus thermobenzoicus</name>
    <dbReference type="NCBI Taxonomy" id="29376"/>
    <lineage>
        <taxon>Bacteria</taxon>
        <taxon>Bacillati</taxon>
        <taxon>Bacillota</taxon>
        <taxon>Clostridia</taxon>
        <taxon>Eubacteriales</taxon>
        <taxon>Peptococcaceae</taxon>
        <taxon>Desulfofundulus</taxon>
    </lineage>
</organism>
<gene>
    <name evidence="1" type="ORF">GFC01_00450</name>
</gene>
<dbReference type="SUPFAM" id="SSF81301">
    <property type="entry name" value="Nucleotidyltransferase"/>
    <property type="match status" value="1"/>
</dbReference>
<accession>A0A6N7ILB7</accession>
<name>A0A6N7ILB7_9FIRM</name>
<protein>
    <recommendedName>
        <fullName evidence="3">Nucleotidyl transferase AbiEii/AbiGii toxin family protein</fullName>
    </recommendedName>
</protein>
<dbReference type="EMBL" id="WHYR01000001">
    <property type="protein sequence ID" value="MQL50772.1"/>
    <property type="molecule type" value="Genomic_DNA"/>
</dbReference>
<evidence type="ECO:0008006" key="3">
    <source>
        <dbReference type="Google" id="ProtNLM"/>
    </source>
</evidence>
<proteinExistence type="predicted"/>
<evidence type="ECO:0000313" key="2">
    <source>
        <dbReference type="Proteomes" id="UP000441717"/>
    </source>
</evidence>
<comment type="caution">
    <text evidence="1">The sequence shown here is derived from an EMBL/GenBank/DDBJ whole genome shotgun (WGS) entry which is preliminary data.</text>
</comment>
<dbReference type="AlphaFoldDB" id="A0A6N7ILB7"/>
<evidence type="ECO:0000313" key="1">
    <source>
        <dbReference type="EMBL" id="MQL50772.1"/>
    </source>
</evidence>
<dbReference type="InterPro" id="IPR043519">
    <property type="entry name" value="NT_sf"/>
</dbReference>
<dbReference type="Pfam" id="PF08843">
    <property type="entry name" value="AbiEii"/>
    <property type="match status" value="1"/>
</dbReference>
<dbReference type="InterPro" id="IPR014942">
    <property type="entry name" value="AbiEii"/>
</dbReference>
<sequence length="224" mass="25792">MLIASLRRCWSMWQDLFIKALKALDASRVPGDEWTFGGGTALTVYFQHRESKDVDIFLRDAQYLTYLTPRLNNAVGNLTGDYVEGSHFLKLKFAEGEVDFIIAPHLTEKYYELKRVAGREVRVESPEEIILKKLFYRAETLKTRDVVDVAAAYERRKGRLLECLSFITLRVAAIKHRWEKLKTIYSAEAAGLIMLEPGLVNRAPALFEDFLNKAEKLYRLESPL</sequence>
<reference evidence="1 2" key="1">
    <citation type="submission" date="2019-10" db="EMBL/GenBank/DDBJ databases">
        <title>Comparative genomics of sulfur disproportionating microorganisms.</title>
        <authorList>
            <person name="Ward L.M."/>
            <person name="Bertran E."/>
            <person name="Johnston D."/>
        </authorList>
    </citation>
    <scope>NUCLEOTIDE SEQUENCE [LARGE SCALE GENOMIC DNA]</scope>
    <source>
        <strain evidence="1 2">DSM 14055</strain>
    </source>
</reference>
<dbReference type="Proteomes" id="UP000441717">
    <property type="component" value="Unassembled WGS sequence"/>
</dbReference>
<dbReference type="OrthoDB" id="9013441at2"/>